<keyword evidence="7" id="KW-0472">Membrane</keyword>
<dbReference type="InterPro" id="IPR008166">
    <property type="entry name" value="Glyco_transf_92"/>
</dbReference>
<dbReference type="OrthoDB" id="2526284at2759"/>
<organism evidence="9 10">
    <name type="scientific">Enterobius vermicularis</name>
    <name type="common">Human pinworm</name>
    <dbReference type="NCBI Taxonomy" id="51028"/>
    <lineage>
        <taxon>Eukaryota</taxon>
        <taxon>Metazoa</taxon>
        <taxon>Ecdysozoa</taxon>
        <taxon>Nematoda</taxon>
        <taxon>Chromadorea</taxon>
        <taxon>Rhabditida</taxon>
        <taxon>Spirurina</taxon>
        <taxon>Oxyuridomorpha</taxon>
        <taxon>Oxyuroidea</taxon>
        <taxon>Oxyuridae</taxon>
        <taxon>Enterobius</taxon>
    </lineage>
</organism>
<keyword evidence="3 8" id="KW-0328">Glycosyltransferase</keyword>
<keyword evidence="10" id="KW-1185">Reference proteome</keyword>
<dbReference type="GO" id="GO:0005737">
    <property type="term" value="C:cytoplasm"/>
    <property type="evidence" value="ECO:0007669"/>
    <property type="project" value="TreeGrafter"/>
</dbReference>
<comment type="subcellular location">
    <subcellularLocation>
        <location evidence="1">Membrane</location>
        <topology evidence="1">Single-pass membrane protein</topology>
    </subcellularLocation>
</comment>
<dbReference type="PANTHER" id="PTHR21461">
    <property type="entry name" value="GLYCOSYLTRANSFERASE FAMILY 92 PROTEIN"/>
    <property type="match status" value="1"/>
</dbReference>
<evidence type="ECO:0000256" key="8">
    <source>
        <dbReference type="RuleBase" id="RU366017"/>
    </source>
</evidence>
<keyword evidence="5" id="KW-0812">Transmembrane</keyword>
<evidence type="ECO:0000256" key="7">
    <source>
        <dbReference type="ARBA" id="ARBA00023136"/>
    </source>
</evidence>
<accession>A0A3P6JE76</accession>
<sequence>MSYFRCTYFGQYGVANRIDPDQVKKVLNKTEELYVFLNSHADKKKSLRLIDSRLGTRQHKLAVCPAPILHYAEWTVLPQFFEMWIEHGATKFYLYHHSISPEVDALFRIYENDPRIDIERVPYGIIPVPENSSETEDVNQQIFGGEQVFAWNDCIIRSRGKTKYIALVDFDEVFVVLKNQSFLSVLENGLEAEPATGAFVFRSTPASYKHTYSNVTHPTQITFDNYGSIQVERRTFPAGIMSKVVVIPERILSTNVHLPWAMEAPFTEKVISPETSKILHLRCLSS</sequence>
<dbReference type="PANTHER" id="PTHR21461:SF80">
    <property type="entry name" value="GLYCOSYLTRANSFERASE FAMILY 92 PROTEIN"/>
    <property type="match status" value="1"/>
</dbReference>
<comment type="similarity">
    <text evidence="2 8">Belongs to the glycosyltransferase 92 family.</text>
</comment>
<dbReference type="AlphaFoldDB" id="A0A3P6JE76"/>
<dbReference type="EC" id="2.4.1.-" evidence="8"/>
<dbReference type="Proteomes" id="UP000274131">
    <property type="component" value="Unassembled WGS sequence"/>
</dbReference>
<keyword evidence="6" id="KW-1133">Transmembrane helix</keyword>
<dbReference type="Pfam" id="PF01697">
    <property type="entry name" value="Glyco_transf_92"/>
    <property type="match status" value="1"/>
</dbReference>
<gene>
    <name evidence="9" type="ORF">EVEC_LOCUS12782</name>
</gene>
<protein>
    <recommendedName>
        <fullName evidence="8">Glycosyltransferase family 92 protein</fullName>
        <ecNumber evidence="8">2.4.1.-</ecNumber>
    </recommendedName>
</protein>
<dbReference type="GO" id="GO:0016020">
    <property type="term" value="C:membrane"/>
    <property type="evidence" value="ECO:0007669"/>
    <property type="project" value="UniProtKB-SubCell"/>
</dbReference>
<name>A0A3P6JE76_ENTVE</name>
<evidence type="ECO:0000256" key="4">
    <source>
        <dbReference type="ARBA" id="ARBA00022679"/>
    </source>
</evidence>
<evidence type="ECO:0000256" key="2">
    <source>
        <dbReference type="ARBA" id="ARBA00007647"/>
    </source>
</evidence>
<dbReference type="EMBL" id="UXUI01017007">
    <property type="protein sequence ID" value="VDD98031.1"/>
    <property type="molecule type" value="Genomic_DNA"/>
</dbReference>
<evidence type="ECO:0000256" key="6">
    <source>
        <dbReference type="ARBA" id="ARBA00022989"/>
    </source>
</evidence>
<evidence type="ECO:0000256" key="3">
    <source>
        <dbReference type="ARBA" id="ARBA00022676"/>
    </source>
</evidence>
<reference evidence="9 10" key="1">
    <citation type="submission" date="2018-10" db="EMBL/GenBank/DDBJ databases">
        <authorList>
            <consortium name="Pathogen Informatics"/>
        </authorList>
    </citation>
    <scope>NUCLEOTIDE SEQUENCE [LARGE SCALE GENOMIC DNA]</scope>
</reference>
<evidence type="ECO:0000313" key="10">
    <source>
        <dbReference type="Proteomes" id="UP000274131"/>
    </source>
</evidence>
<evidence type="ECO:0000256" key="1">
    <source>
        <dbReference type="ARBA" id="ARBA00004167"/>
    </source>
</evidence>
<evidence type="ECO:0000256" key="5">
    <source>
        <dbReference type="ARBA" id="ARBA00022692"/>
    </source>
</evidence>
<evidence type="ECO:0000313" key="9">
    <source>
        <dbReference type="EMBL" id="VDD98031.1"/>
    </source>
</evidence>
<dbReference type="GO" id="GO:0016757">
    <property type="term" value="F:glycosyltransferase activity"/>
    <property type="evidence" value="ECO:0007669"/>
    <property type="project" value="UniProtKB-UniRule"/>
</dbReference>
<proteinExistence type="inferred from homology"/>
<keyword evidence="4 8" id="KW-0808">Transferase</keyword>